<dbReference type="AlphaFoldDB" id="A0A1V9YPL7"/>
<name>A0A1V9YPL7_ACHHY</name>
<dbReference type="EMBL" id="JNBR01001431">
    <property type="protein sequence ID" value="OQR87587.1"/>
    <property type="molecule type" value="Genomic_DNA"/>
</dbReference>
<dbReference type="InterPro" id="IPR016024">
    <property type="entry name" value="ARM-type_fold"/>
</dbReference>
<accession>A0A1V9YPL7</accession>
<dbReference type="PANTHER" id="PTHR10257:SF3">
    <property type="entry name" value="SERINE_THREONINE-PROTEIN PHOSPHATASE 2A 56 KDA REGULATORY SUBUNIT GAMMA ISOFORM"/>
    <property type="match status" value="1"/>
</dbReference>
<dbReference type="GO" id="GO:0000159">
    <property type="term" value="C:protein phosphatase type 2A complex"/>
    <property type="evidence" value="ECO:0007669"/>
    <property type="project" value="InterPro"/>
</dbReference>
<dbReference type="GO" id="GO:0019888">
    <property type="term" value="F:protein phosphatase regulator activity"/>
    <property type="evidence" value="ECO:0007669"/>
    <property type="project" value="InterPro"/>
</dbReference>
<reference evidence="2 3" key="1">
    <citation type="journal article" date="2014" name="Genome Biol. Evol.">
        <title>The secreted proteins of Achlya hypogyna and Thraustotheca clavata identify the ancestral oomycete secretome and reveal gene acquisitions by horizontal gene transfer.</title>
        <authorList>
            <person name="Misner I."/>
            <person name="Blouin N."/>
            <person name="Leonard G."/>
            <person name="Richards T.A."/>
            <person name="Lane C.E."/>
        </authorList>
    </citation>
    <scope>NUCLEOTIDE SEQUENCE [LARGE SCALE GENOMIC DNA]</scope>
    <source>
        <strain evidence="2 3">ATCC 48635</strain>
    </source>
</reference>
<sequence>MTPRTDDARSMDAQADVDFLMQKNMRKIRMKAITKKKGSLPTHPLAPFPTISPKDKKRESKAHVLKKDFFAHEAPAAKIVDAETIVPASPERRSITIFECAKLFNDKGQVLTPQEFELGGSPCSMSPSPSSDYGSFGSLGRKSKKLHKKSLKTKPLSTSQMLREMAWEQLMLELMTALLPRIDVLSELNRNLVVSSASKAMDLVAFQQQLSARLLQLHNEESELPPPFTPAAKLVQKYINSNLVQLMAYEFMKVKDARAATAHSDILLAIYDTVPALRFDVLNAIEAAAIELYNLQGASGSSLPGVSMDGLVTLVGHIVRYQRDAAVRNHETLFDDMDDGLDDVPESDDDAAVYASAKRSLTMFIRSWSLTSVATNEKYPADSAFSGSANLASNPTVKALVGSVQSLTQASPQQGLDFLMSCLLRRWPSRCTSRQLLCLRLIAVLLVQLASANVYMELFPRAVYDAFQRIRSCILSPHVLVAREAGALCDDVHLQHLFLLRDKTLLDMVSSALHDNAKLHWNKQIQAQSDDRFDAMLDLA</sequence>
<dbReference type="InterPro" id="IPR011989">
    <property type="entry name" value="ARM-like"/>
</dbReference>
<dbReference type="PANTHER" id="PTHR10257">
    <property type="entry name" value="SERINE/THREONINE PROTEIN PHOSPHATASE 2A PP2A REGULATORY SUBUNIT B"/>
    <property type="match status" value="1"/>
</dbReference>
<dbReference type="SUPFAM" id="SSF48371">
    <property type="entry name" value="ARM repeat"/>
    <property type="match status" value="1"/>
</dbReference>
<dbReference type="OrthoDB" id="71488at2759"/>
<evidence type="ECO:0000313" key="2">
    <source>
        <dbReference type="EMBL" id="OQR87587.1"/>
    </source>
</evidence>
<dbReference type="Proteomes" id="UP000243579">
    <property type="component" value="Unassembled WGS sequence"/>
</dbReference>
<gene>
    <name evidence="2" type="ORF">ACHHYP_08513</name>
</gene>
<feature type="region of interest" description="Disordered" evidence="1">
    <location>
        <begin position="38"/>
        <end position="57"/>
    </location>
</feature>
<comment type="caution">
    <text evidence="2">The sequence shown here is derived from an EMBL/GenBank/DDBJ whole genome shotgun (WGS) entry which is preliminary data.</text>
</comment>
<dbReference type="Pfam" id="PF01603">
    <property type="entry name" value="B56"/>
    <property type="match status" value="1"/>
</dbReference>
<proteinExistence type="predicted"/>
<dbReference type="Gene3D" id="1.25.10.10">
    <property type="entry name" value="Leucine-rich Repeat Variant"/>
    <property type="match status" value="1"/>
</dbReference>
<protein>
    <submittedName>
        <fullName evidence="2">Uncharacterized protein</fullName>
    </submittedName>
</protein>
<keyword evidence="3" id="KW-1185">Reference proteome</keyword>
<evidence type="ECO:0000313" key="3">
    <source>
        <dbReference type="Proteomes" id="UP000243579"/>
    </source>
</evidence>
<evidence type="ECO:0000256" key="1">
    <source>
        <dbReference type="SAM" id="MobiDB-lite"/>
    </source>
</evidence>
<feature type="region of interest" description="Disordered" evidence="1">
    <location>
        <begin position="119"/>
        <end position="139"/>
    </location>
</feature>
<dbReference type="STRING" id="1202772.A0A1V9YPL7"/>
<organism evidence="2 3">
    <name type="scientific">Achlya hypogyna</name>
    <name type="common">Oomycete</name>
    <name type="synonym">Protoachlya hypogyna</name>
    <dbReference type="NCBI Taxonomy" id="1202772"/>
    <lineage>
        <taxon>Eukaryota</taxon>
        <taxon>Sar</taxon>
        <taxon>Stramenopiles</taxon>
        <taxon>Oomycota</taxon>
        <taxon>Saprolegniomycetes</taxon>
        <taxon>Saprolegniales</taxon>
        <taxon>Achlyaceae</taxon>
        <taxon>Achlya</taxon>
    </lineage>
</organism>
<dbReference type="GO" id="GO:0007165">
    <property type="term" value="P:signal transduction"/>
    <property type="evidence" value="ECO:0007669"/>
    <property type="project" value="InterPro"/>
</dbReference>
<dbReference type="InterPro" id="IPR002554">
    <property type="entry name" value="PP2A_B56"/>
</dbReference>